<evidence type="ECO:0000313" key="2">
    <source>
        <dbReference type="EMBL" id="KTD64966.1"/>
    </source>
</evidence>
<dbReference type="Gene3D" id="3.40.1410.10">
    <property type="entry name" value="Chorismate lyase-like"/>
    <property type="match status" value="1"/>
</dbReference>
<organism evidence="2 3">
    <name type="scientific">Legionella shakespearei DSM 23087</name>
    <dbReference type="NCBI Taxonomy" id="1122169"/>
    <lineage>
        <taxon>Bacteria</taxon>
        <taxon>Pseudomonadati</taxon>
        <taxon>Pseudomonadota</taxon>
        <taxon>Gammaproteobacteria</taxon>
        <taxon>Legionellales</taxon>
        <taxon>Legionellaceae</taxon>
        <taxon>Legionella</taxon>
    </lineage>
</organism>
<dbReference type="Proteomes" id="UP000054600">
    <property type="component" value="Unassembled WGS sequence"/>
</dbReference>
<protein>
    <submittedName>
        <fullName evidence="2">Uncharacterized protein</fullName>
    </submittedName>
</protein>
<feature type="signal peptide" evidence="1">
    <location>
        <begin position="1"/>
        <end position="22"/>
    </location>
</feature>
<keyword evidence="1" id="KW-0732">Signal</keyword>
<proteinExistence type="predicted"/>
<dbReference type="STRING" id="1122169.Lsha_0335"/>
<name>A0A0W0Z854_9GAMM</name>
<gene>
    <name evidence="2" type="ORF">Lsha_0335</name>
</gene>
<sequence length="217" mass="24894">MIRTILLFCFVINILNASTALSFTEKGQQSIQEEVQKLSYMVQQSPEVNKDSLPVPYNYLLLQPLMTKGIETYYQRIPLIRTLYAARNTSDNTYFRAILMFVDKRKDRNNPQWAQKKNETMIVELAFITINFNELPTKLINDVLNTNIPFGTLLSDNQVNVVSTGRSYFAIKCNELLASLTHCTLNSTLYGRKNTLIKADNKKWLAQVVEILPGFVN</sequence>
<dbReference type="PATRIC" id="fig|1122169.6.peg.377"/>
<dbReference type="RefSeq" id="WP_018575853.1">
    <property type="nucleotide sequence ID" value="NZ_KB892381.1"/>
</dbReference>
<accession>A0A0W0Z854</accession>
<reference evidence="2 3" key="1">
    <citation type="submission" date="2015-11" db="EMBL/GenBank/DDBJ databases">
        <title>Genomic analysis of 38 Legionella species identifies large and diverse effector repertoires.</title>
        <authorList>
            <person name="Burstein D."/>
            <person name="Amaro F."/>
            <person name="Zusman T."/>
            <person name="Lifshitz Z."/>
            <person name="Cohen O."/>
            <person name="Gilbert J.A."/>
            <person name="Pupko T."/>
            <person name="Shuman H.A."/>
            <person name="Segal G."/>
        </authorList>
    </citation>
    <scope>NUCLEOTIDE SEQUENCE [LARGE SCALE GENOMIC DNA]</scope>
    <source>
        <strain evidence="2 3">ATCC 49655</strain>
    </source>
</reference>
<evidence type="ECO:0000313" key="3">
    <source>
        <dbReference type="Proteomes" id="UP000054600"/>
    </source>
</evidence>
<keyword evidence="3" id="KW-1185">Reference proteome</keyword>
<evidence type="ECO:0000256" key="1">
    <source>
        <dbReference type="SAM" id="SignalP"/>
    </source>
</evidence>
<dbReference type="eggNOG" id="COG3161">
    <property type="taxonomic scope" value="Bacteria"/>
</dbReference>
<feature type="chain" id="PRO_5006918398" evidence="1">
    <location>
        <begin position="23"/>
        <end position="217"/>
    </location>
</feature>
<dbReference type="AlphaFoldDB" id="A0A0W0Z854"/>
<comment type="caution">
    <text evidence="2">The sequence shown here is derived from an EMBL/GenBank/DDBJ whole genome shotgun (WGS) entry which is preliminary data.</text>
</comment>
<dbReference type="InterPro" id="IPR028978">
    <property type="entry name" value="Chorismate_lyase_/UTRA_dom_sf"/>
</dbReference>
<dbReference type="EMBL" id="LNYW01000016">
    <property type="protein sequence ID" value="KTD64966.1"/>
    <property type="molecule type" value="Genomic_DNA"/>
</dbReference>